<name>A0A0L0FX06_9EUKA</name>
<accession>A0A0L0FX06</accession>
<dbReference type="RefSeq" id="XP_014155269.1">
    <property type="nucleotide sequence ID" value="XM_014299794.1"/>
</dbReference>
<organism evidence="2 3">
    <name type="scientific">Sphaeroforma arctica JP610</name>
    <dbReference type="NCBI Taxonomy" id="667725"/>
    <lineage>
        <taxon>Eukaryota</taxon>
        <taxon>Ichthyosporea</taxon>
        <taxon>Ichthyophonida</taxon>
        <taxon>Sphaeroforma</taxon>
    </lineage>
</organism>
<sequence length="87" mass="9969">MYRERKRYNSHAATHSQPQNATTNTIRRHKPDNGAPKQTKPIRQPQEKKGVSNQNKKVEEHVQNDMQVARLSITSGKVEETTDSDES</sequence>
<feature type="compositionally biased region" description="Polar residues" evidence="1">
    <location>
        <begin position="11"/>
        <end position="25"/>
    </location>
</feature>
<feature type="compositionally biased region" description="Basic and acidic residues" evidence="1">
    <location>
        <begin position="45"/>
        <end position="63"/>
    </location>
</feature>
<dbReference type="Proteomes" id="UP000054560">
    <property type="component" value="Unassembled WGS sequence"/>
</dbReference>
<dbReference type="AlphaFoldDB" id="A0A0L0FX06"/>
<evidence type="ECO:0000256" key="1">
    <source>
        <dbReference type="SAM" id="MobiDB-lite"/>
    </source>
</evidence>
<feature type="region of interest" description="Disordered" evidence="1">
    <location>
        <begin position="1"/>
        <end position="87"/>
    </location>
</feature>
<dbReference type="GeneID" id="25906815"/>
<dbReference type="EMBL" id="KQ242040">
    <property type="protein sequence ID" value="KNC81367.1"/>
    <property type="molecule type" value="Genomic_DNA"/>
</dbReference>
<proteinExistence type="predicted"/>
<gene>
    <name evidence="2" type="ORF">SARC_06311</name>
</gene>
<protein>
    <submittedName>
        <fullName evidence="2">Uncharacterized protein</fullName>
    </submittedName>
</protein>
<evidence type="ECO:0000313" key="3">
    <source>
        <dbReference type="Proteomes" id="UP000054560"/>
    </source>
</evidence>
<keyword evidence="3" id="KW-1185">Reference proteome</keyword>
<reference evidence="2 3" key="1">
    <citation type="submission" date="2011-02" db="EMBL/GenBank/DDBJ databases">
        <title>The Genome Sequence of Sphaeroforma arctica JP610.</title>
        <authorList>
            <consortium name="The Broad Institute Genome Sequencing Platform"/>
            <person name="Russ C."/>
            <person name="Cuomo C."/>
            <person name="Young S.K."/>
            <person name="Zeng Q."/>
            <person name="Gargeya S."/>
            <person name="Alvarado L."/>
            <person name="Berlin A."/>
            <person name="Chapman S.B."/>
            <person name="Chen Z."/>
            <person name="Freedman E."/>
            <person name="Gellesch M."/>
            <person name="Goldberg J."/>
            <person name="Griggs A."/>
            <person name="Gujja S."/>
            <person name="Heilman E."/>
            <person name="Heiman D."/>
            <person name="Howarth C."/>
            <person name="Mehta T."/>
            <person name="Neiman D."/>
            <person name="Pearson M."/>
            <person name="Roberts A."/>
            <person name="Saif S."/>
            <person name="Shea T."/>
            <person name="Shenoy N."/>
            <person name="Sisk P."/>
            <person name="Stolte C."/>
            <person name="Sykes S."/>
            <person name="White J."/>
            <person name="Yandava C."/>
            <person name="Burger G."/>
            <person name="Gray M.W."/>
            <person name="Holland P.W.H."/>
            <person name="King N."/>
            <person name="Lang F.B.F."/>
            <person name="Roger A.J."/>
            <person name="Ruiz-Trillo I."/>
            <person name="Haas B."/>
            <person name="Nusbaum C."/>
            <person name="Birren B."/>
        </authorList>
    </citation>
    <scope>NUCLEOTIDE SEQUENCE [LARGE SCALE GENOMIC DNA]</scope>
    <source>
        <strain evidence="2 3">JP610</strain>
    </source>
</reference>
<evidence type="ECO:0000313" key="2">
    <source>
        <dbReference type="EMBL" id="KNC81367.1"/>
    </source>
</evidence>